<protein>
    <submittedName>
        <fullName evidence="1">Uncharacterized protein</fullName>
    </submittedName>
</protein>
<organism evidence="1 2">
    <name type="scientific">Vigna unguiculata</name>
    <name type="common">Cowpea</name>
    <dbReference type="NCBI Taxonomy" id="3917"/>
    <lineage>
        <taxon>Eukaryota</taxon>
        <taxon>Viridiplantae</taxon>
        <taxon>Streptophyta</taxon>
        <taxon>Embryophyta</taxon>
        <taxon>Tracheophyta</taxon>
        <taxon>Spermatophyta</taxon>
        <taxon>Magnoliopsida</taxon>
        <taxon>eudicotyledons</taxon>
        <taxon>Gunneridae</taxon>
        <taxon>Pentapetalae</taxon>
        <taxon>rosids</taxon>
        <taxon>fabids</taxon>
        <taxon>Fabales</taxon>
        <taxon>Fabaceae</taxon>
        <taxon>Papilionoideae</taxon>
        <taxon>50 kb inversion clade</taxon>
        <taxon>NPAAA clade</taxon>
        <taxon>indigoferoid/millettioid clade</taxon>
        <taxon>Phaseoleae</taxon>
        <taxon>Vigna</taxon>
    </lineage>
</organism>
<keyword evidence="2" id="KW-1185">Reference proteome</keyword>
<gene>
    <name evidence="1" type="ORF">DEO72_LG10g1954</name>
</gene>
<dbReference type="AlphaFoldDB" id="A0A4D6NA55"/>
<proteinExistence type="predicted"/>
<reference evidence="1 2" key="1">
    <citation type="submission" date="2019-04" db="EMBL/GenBank/DDBJ databases">
        <title>An improved genome assembly and genetic linkage map for asparagus bean, Vigna unguiculata ssp. sesquipedialis.</title>
        <authorList>
            <person name="Xia Q."/>
            <person name="Zhang R."/>
            <person name="Dong Y."/>
        </authorList>
    </citation>
    <scope>NUCLEOTIDE SEQUENCE [LARGE SCALE GENOMIC DNA]</scope>
    <source>
        <tissue evidence="1">Leaf</tissue>
    </source>
</reference>
<dbReference type="Proteomes" id="UP000501690">
    <property type="component" value="Linkage Group LG10"/>
</dbReference>
<dbReference type="EMBL" id="CP039354">
    <property type="protein sequence ID" value="QCE10723.1"/>
    <property type="molecule type" value="Genomic_DNA"/>
</dbReference>
<sequence>MASRWCLRDLWWWRERWHKGEKMVTKQWRAVAICGGSAVSGEEMAAAAMVGGRRGEN</sequence>
<accession>A0A4D6NA55</accession>
<evidence type="ECO:0000313" key="2">
    <source>
        <dbReference type="Proteomes" id="UP000501690"/>
    </source>
</evidence>
<evidence type="ECO:0000313" key="1">
    <source>
        <dbReference type="EMBL" id="QCE10723.1"/>
    </source>
</evidence>
<name>A0A4D6NA55_VIGUN</name>